<dbReference type="PANTHER" id="PTHR38457">
    <property type="entry name" value="REGULATOR ABRB-RELATED"/>
    <property type="match status" value="1"/>
</dbReference>
<feature type="transmembrane region" description="Helical" evidence="1">
    <location>
        <begin position="290"/>
        <end position="310"/>
    </location>
</feature>
<feature type="transmembrane region" description="Helical" evidence="1">
    <location>
        <begin position="210"/>
        <end position="228"/>
    </location>
</feature>
<dbReference type="EMBL" id="JBHSOZ010000002">
    <property type="protein sequence ID" value="MFC5711237.1"/>
    <property type="molecule type" value="Genomic_DNA"/>
</dbReference>
<accession>A0ABW0YIH5</accession>
<dbReference type="PANTHER" id="PTHR38457:SF1">
    <property type="entry name" value="REGULATOR ABRB-RELATED"/>
    <property type="match status" value="1"/>
</dbReference>
<keyword evidence="1" id="KW-0812">Transmembrane</keyword>
<keyword evidence="3" id="KW-1185">Reference proteome</keyword>
<dbReference type="NCBIfam" id="TIGR03082">
    <property type="entry name" value="Gneg_AbrB_dup"/>
    <property type="match status" value="2"/>
</dbReference>
<name>A0ABW0YIH5_9BACI</name>
<evidence type="ECO:0000313" key="2">
    <source>
        <dbReference type="EMBL" id="MFC5711237.1"/>
    </source>
</evidence>
<keyword evidence="1" id="KW-1133">Transmembrane helix</keyword>
<dbReference type="RefSeq" id="WP_385937194.1">
    <property type="nucleotide sequence ID" value="NZ_JBHSOZ010000002.1"/>
</dbReference>
<protein>
    <submittedName>
        <fullName evidence="2">AbrB family transcriptional regulator</fullName>
    </submittedName>
</protein>
<reference evidence="3" key="1">
    <citation type="journal article" date="2019" name="Int. J. Syst. Evol. Microbiol.">
        <title>The Global Catalogue of Microorganisms (GCM) 10K type strain sequencing project: providing services to taxonomists for standard genome sequencing and annotation.</title>
        <authorList>
            <consortium name="The Broad Institute Genomics Platform"/>
            <consortium name="The Broad Institute Genome Sequencing Center for Infectious Disease"/>
            <person name="Wu L."/>
            <person name="Ma J."/>
        </authorList>
    </citation>
    <scope>NUCLEOTIDE SEQUENCE [LARGE SCALE GENOMIC DNA]</scope>
    <source>
        <strain evidence="3">CECT 7184</strain>
    </source>
</reference>
<feature type="transmembrane region" description="Helical" evidence="1">
    <location>
        <begin position="9"/>
        <end position="26"/>
    </location>
</feature>
<evidence type="ECO:0000256" key="1">
    <source>
        <dbReference type="SAM" id="Phobius"/>
    </source>
</evidence>
<keyword evidence="1" id="KW-0472">Membrane</keyword>
<feature type="transmembrane region" description="Helical" evidence="1">
    <location>
        <begin position="264"/>
        <end position="284"/>
    </location>
</feature>
<proteinExistence type="predicted"/>
<feature type="transmembrane region" description="Helical" evidence="1">
    <location>
        <begin position="322"/>
        <end position="344"/>
    </location>
</feature>
<evidence type="ECO:0000313" key="3">
    <source>
        <dbReference type="Proteomes" id="UP001596142"/>
    </source>
</evidence>
<sequence>MRQIPWKKLIETFIIGAAGGAAFYALNFPLPWLLGSLLFVMLWQTLTKRPMYSPSPLKNTGFLIMGGFFGLYFSLETLLRTTSYLLPYLFLSLFLIVISIGMSILFAKWITIDSKTSILSTLPGGLNTMVISSDSIGAKTSLVTIFQTIRRLAVLFIVPFLIVHFFTDSDADTDDREMPAPDFDGEGSYFWYAIPVAAAIMVRKKGPLKFLAFPLLCIFLMNAGGVPFPPLHQSLLIAAQVMVGTSLGKNTNLDHLKAGGKYGIFYFTASLILIAVSFGLGYILTLFTDLSLSTALISMSPGGIVEMILLAEDIDADPPAVITLQLTRIIFIILLVVPILKWYFNRRAPFS</sequence>
<feature type="transmembrane region" description="Helical" evidence="1">
    <location>
        <begin position="60"/>
        <end position="79"/>
    </location>
</feature>
<comment type="caution">
    <text evidence="2">The sequence shown here is derived from an EMBL/GenBank/DDBJ whole genome shotgun (WGS) entry which is preliminary data.</text>
</comment>
<dbReference type="InterPro" id="IPR017516">
    <property type="entry name" value="AbrB_dup"/>
</dbReference>
<feature type="transmembrane region" description="Helical" evidence="1">
    <location>
        <begin position="85"/>
        <end position="107"/>
    </location>
</feature>
<feature type="transmembrane region" description="Helical" evidence="1">
    <location>
        <begin position="149"/>
        <end position="167"/>
    </location>
</feature>
<dbReference type="InterPro" id="IPR007820">
    <property type="entry name" value="AbrB_fam"/>
</dbReference>
<dbReference type="Proteomes" id="UP001596142">
    <property type="component" value="Unassembled WGS sequence"/>
</dbReference>
<dbReference type="Pfam" id="PF05145">
    <property type="entry name" value="AbrB"/>
    <property type="match status" value="1"/>
</dbReference>
<organism evidence="2 3">
    <name type="scientific">Thalassorhabdus alkalitolerans</name>
    <dbReference type="NCBI Taxonomy" id="2282697"/>
    <lineage>
        <taxon>Bacteria</taxon>
        <taxon>Bacillati</taxon>
        <taxon>Bacillota</taxon>
        <taxon>Bacilli</taxon>
        <taxon>Bacillales</taxon>
        <taxon>Bacillaceae</taxon>
        <taxon>Thalassorhabdus</taxon>
    </lineage>
</organism>
<dbReference type="PIRSF" id="PIRSF038991">
    <property type="entry name" value="Protein_AbrB"/>
    <property type="match status" value="1"/>
</dbReference>
<gene>
    <name evidence="2" type="ORF">ACFPU1_00425</name>
</gene>